<gene>
    <name evidence="1" type="ORF">AVEN_151859_1</name>
</gene>
<keyword evidence="2" id="KW-1185">Reference proteome</keyword>
<protein>
    <submittedName>
        <fullName evidence="1">Uncharacterized protein</fullName>
    </submittedName>
</protein>
<comment type="caution">
    <text evidence="1">The sequence shown here is derived from an EMBL/GenBank/DDBJ whole genome shotgun (WGS) entry which is preliminary data.</text>
</comment>
<dbReference type="EMBL" id="BGPR01003600">
    <property type="protein sequence ID" value="GBM90184.1"/>
    <property type="molecule type" value="Genomic_DNA"/>
</dbReference>
<accession>A0A4Y2JJQ7</accession>
<dbReference type="AlphaFoldDB" id="A0A4Y2JJQ7"/>
<evidence type="ECO:0000313" key="1">
    <source>
        <dbReference type="EMBL" id="GBM90184.1"/>
    </source>
</evidence>
<proteinExistence type="predicted"/>
<name>A0A4Y2JJQ7_ARAVE</name>
<evidence type="ECO:0000313" key="2">
    <source>
        <dbReference type="Proteomes" id="UP000499080"/>
    </source>
</evidence>
<organism evidence="1 2">
    <name type="scientific">Araneus ventricosus</name>
    <name type="common">Orbweaver spider</name>
    <name type="synonym">Epeira ventricosa</name>
    <dbReference type="NCBI Taxonomy" id="182803"/>
    <lineage>
        <taxon>Eukaryota</taxon>
        <taxon>Metazoa</taxon>
        <taxon>Ecdysozoa</taxon>
        <taxon>Arthropoda</taxon>
        <taxon>Chelicerata</taxon>
        <taxon>Arachnida</taxon>
        <taxon>Araneae</taxon>
        <taxon>Araneomorphae</taxon>
        <taxon>Entelegynae</taxon>
        <taxon>Araneoidea</taxon>
        <taxon>Araneidae</taxon>
        <taxon>Araneus</taxon>
    </lineage>
</organism>
<sequence length="117" mass="13175">MDAKVISRIFDCALPIRLRTCVGDKLSFPDSAHSANPFLTKLVWVCGNKSKGLLLKALSQDDSQQCCWQNSCWGASFNRHYPTSSQEVKMTVKITSGNVELNEIYFFTHLPHRIILG</sequence>
<reference evidence="1 2" key="1">
    <citation type="journal article" date="2019" name="Sci. Rep.">
        <title>Orb-weaving spider Araneus ventricosus genome elucidates the spidroin gene catalogue.</title>
        <authorList>
            <person name="Kono N."/>
            <person name="Nakamura H."/>
            <person name="Ohtoshi R."/>
            <person name="Moran D.A.P."/>
            <person name="Shinohara A."/>
            <person name="Yoshida Y."/>
            <person name="Fujiwara M."/>
            <person name="Mori M."/>
            <person name="Tomita M."/>
            <person name="Arakawa K."/>
        </authorList>
    </citation>
    <scope>NUCLEOTIDE SEQUENCE [LARGE SCALE GENOMIC DNA]</scope>
</reference>
<dbReference type="Proteomes" id="UP000499080">
    <property type="component" value="Unassembled WGS sequence"/>
</dbReference>